<evidence type="ECO:0000256" key="2">
    <source>
        <dbReference type="ARBA" id="ARBA00022857"/>
    </source>
</evidence>
<evidence type="ECO:0000313" key="6">
    <source>
        <dbReference type="Proteomes" id="UP000224080"/>
    </source>
</evidence>
<feature type="domain" description="NmrA-like" evidence="4">
    <location>
        <begin position="4"/>
        <end position="249"/>
    </location>
</feature>
<dbReference type="GO" id="GO:0016491">
    <property type="term" value="F:oxidoreductase activity"/>
    <property type="evidence" value="ECO:0007669"/>
    <property type="project" value="UniProtKB-KW"/>
</dbReference>
<evidence type="ECO:0000256" key="1">
    <source>
        <dbReference type="ARBA" id="ARBA00006328"/>
    </source>
</evidence>
<dbReference type="PANTHER" id="PTHR42748">
    <property type="entry name" value="NITROGEN METABOLITE REPRESSION PROTEIN NMRA FAMILY MEMBER"/>
    <property type="match status" value="1"/>
</dbReference>
<dbReference type="OrthoDB" id="300709at2759"/>
<dbReference type="SUPFAM" id="SSF51735">
    <property type="entry name" value="NAD(P)-binding Rossmann-fold domains"/>
    <property type="match status" value="1"/>
</dbReference>
<evidence type="ECO:0000259" key="4">
    <source>
        <dbReference type="Pfam" id="PF05368"/>
    </source>
</evidence>
<organism evidence="5 6">
    <name type="scientific">Blastomyces parvus</name>
    <dbReference type="NCBI Taxonomy" id="2060905"/>
    <lineage>
        <taxon>Eukaryota</taxon>
        <taxon>Fungi</taxon>
        <taxon>Dikarya</taxon>
        <taxon>Ascomycota</taxon>
        <taxon>Pezizomycotina</taxon>
        <taxon>Eurotiomycetes</taxon>
        <taxon>Eurotiomycetidae</taxon>
        <taxon>Onygenales</taxon>
        <taxon>Ajellomycetaceae</taxon>
        <taxon>Blastomyces</taxon>
    </lineage>
</organism>
<name>A0A2B7X9B3_9EURO</name>
<dbReference type="GO" id="GO:0005634">
    <property type="term" value="C:nucleus"/>
    <property type="evidence" value="ECO:0007669"/>
    <property type="project" value="TreeGrafter"/>
</dbReference>
<comment type="similarity">
    <text evidence="1">Belongs to the NmrA-type oxidoreductase family.</text>
</comment>
<dbReference type="Gene3D" id="3.40.50.720">
    <property type="entry name" value="NAD(P)-binding Rossmann-like Domain"/>
    <property type="match status" value="1"/>
</dbReference>
<dbReference type="Proteomes" id="UP000224080">
    <property type="component" value="Unassembled WGS sequence"/>
</dbReference>
<keyword evidence="6" id="KW-1185">Reference proteome</keyword>
<dbReference type="AlphaFoldDB" id="A0A2B7X9B3"/>
<comment type="caution">
    <text evidence="5">The sequence shown here is derived from an EMBL/GenBank/DDBJ whole genome shotgun (WGS) entry which is preliminary data.</text>
</comment>
<dbReference type="InterPro" id="IPR008030">
    <property type="entry name" value="NmrA-like"/>
</dbReference>
<keyword evidence="3" id="KW-0560">Oxidoreductase</keyword>
<gene>
    <name evidence="5" type="ORF">GX51_02836</name>
</gene>
<dbReference type="CDD" id="cd05251">
    <property type="entry name" value="NmrA_like_SDR_a"/>
    <property type="match status" value="1"/>
</dbReference>
<accession>A0A2B7X9B3</accession>
<dbReference type="EMBL" id="PDNC01000028">
    <property type="protein sequence ID" value="PGH05676.1"/>
    <property type="molecule type" value="Genomic_DNA"/>
</dbReference>
<protein>
    <recommendedName>
        <fullName evidence="4">NmrA-like domain-containing protein</fullName>
    </recommendedName>
</protein>
<dbReference type="Pfam" id="PF05368">
    <property type="entry name" value="NmrA"/>
    <property type="match status" value="1"/>
</dbReference>
<dbReference type="InterPro" id="IPR036291">
    <property type="entry name" value="NAD(P)-bd_dom_sf"/>
</dbReference>
<evidence type="ECO:0000256" key="3">
    <source>
        <dbReference type="ARBA" id="ARBA00023002"/>
    </source>
</evidence>
<evidence type="ECO:0000313" key="5">
    <source>
        <dbReference type="EMBL" id="PGH05676.1"/>
    </source>
</evidence>
<proteinExistence type="inferred from homology"/>
<dbReference type="STRING" id="2060905.A0A2B7X9B3"/>
<dbReference type="InterPro" id="IPR051164">
    <property type="entry name" value="NmrA-like_oxidored"/>
</dbReference>
<reference evidence="5 6" key="1">
    <citation type="submission" date="2017-10" db="EMBL/GenBank/DDBJ databases">
        <title>Comparative genomics in systemic dimorphic fungi from Ajellomycetaceae.</title>
        <authorList>
            <person name="Munoz J.F."/>
            <person name="Mcewen J.G."/>
            <person name="Clay O.K."/>
            <person name="Cuomo C.A."/>
        </authorList>
    </citation>
    <scope>NUCLEOTIDE SEQUENCE [LARGE SCALE GENOMIC DNA]</scope>
    <source>
        <strain evidence="5 6">UAMH130</strain>
    </source>
</reference>
<dbReference type="PANTHER" id="PTHR42748:SF30">
    <property type="entry name" value="NMRA-LIKE DOMAIN-CONTAINING PROTEIN"/>
    <property type="match status" value="1"/>
</dbReference>
<sequence>MASQKLVTVFGATGSQGGAVVRSLLRNSTAFRVRGLTRNPDSPKAKELAQAGVEVVGADGFKKNDLVNAFKDSWAIFANTNSDDPAFDDPNGPVEFDLGRVIVDAANEVGVEHFVYSSAGHVSEITKGAVKLNMMDNKNKIEQLARNSPNIKTVTAVCAGWYFENFTSPFIAEVFGGFPLVTDSEGYVTLSQPLVGGPGLVPYIAMEEDFGDLVHGVLLDPGTWGGKTIQGFSHLATFEKIIEDFTKGATPFAKWQQNIQANQKPLYRGCIVTGKKSRYVPLEIEKFPTMGIRALESIRDMYSFTQWAGGRYFANQEFDAEPAKALKKSVQEVVAPGEPKPLMTAEQFFAQMFSGDKVE</sequence>
<keyword evidence="2" id="KW-0521">NADP</keyword>
<dbReference type="Gene3D" id="3.90.25.10">
    <property type="entry name" value="UDP-galactose 4-epimerase, domain 1"/>
    <property type="match status" value="1"/>
</dbReference>